<organism evidence="1 2">
    <name type="scientific">Dioscorea alata</name>
    <name type="common">Purple yam</name>
    <dbReference type="NCBI Taxonomy" id="55571"/>
    <lineage>
        <taxon>Eukaryota</taxon>
        <taxon>Viridiplantae</taxon>
        <taxon>Streptophyta</taxon>
        <taxon>Embryophyta</taxon>
        <taxon>Tracheophyta</taxon>
        <taxon>Spermatophyta</taxon>
        <taxon>Magnoliopsida</taxon>
        <taxon>Liliopsida</taxon>
        <taxon>Dioscoreales</taxon>
        <taxon>Dioscoreaceae</taxon>
        <taxon>Dioscorea</taxon>
    </lineage>
</organism>
<accession>A0ACB7UMF6</accession>
<keyword evidence="1" id="KW-0647">Proteasome</keyword>
<sequence>MDRLITLEPSNQIIIRLEPDRKSIGELTLRNVMYTMPVAFRLQPTNRARYSIRPQSGVIPPLSTIKLQITYLLTTPTTDPNLDHDSDSFELHSVVVPGAAAKSSAALDSVPNDWFTARKKQVFVYTGIRTYFVGSSVLTRLATDGLVDALRETLERSNPEWRSVDSVDAHGQTLLHLAIARSRADLVQVLLEFKPDVEKPNRVGRSPMEAAAVGGETLIVELLLANGASTERSAGSAWGPLHHAAAGGHLEVMKLLVMKGGEVDAETSDGRTALHLAVGERRRECVRLLLRSGARTDVRGGAEGDTALHVAAGCGDEWMVRVLVGKGCAGTREGRNKVGKTAYDVAVEGGYERLYDELRLGRKEEGRVDGRKDQNGWTALMRAGFKGRVEMVKRLVEMGVEMEEKDEEGYTALHCAVESGKRDVVEVLVKCGADVEARTRKGRTVMMMAEELGYVGIVKILAQGGGGGRVMKRKGSGGGGDGGRRVGSGVVPVVAC</sequence>
<proteinExistence type="predicted"/>
<comment type="caution">
    <text evidence="1">The sequence shown here is derived from an EMBL/GenBank/DDBJ whole genome shotgun (WGS) entry which is preliminary data.</text>
</comment>
<reference evidence="2" key="1">
    <citation type="journal article" date="2022" name="Nat. Commun.">
        <title>Chromosome evolution and the genetic basis of agronomically important traits in greater yam.</title>
        <authorList>
            <person name="Bredeson J.V."/>
            <person name="Lyons J.B."/>
            <person name="Oniyinde I.O."/>
            <person name="Okereke N.R."/>
            <person name="Kolade O."/>
            <person name="Nnabue I."/>
            <person name="Nwadili C.O."/>
            <person name="Hribova E."/>
            <person name="Parker M."/>
            <person name="Nwogha J."/>
            <person name="Shu S."/>
            <person name="Carlson J."/>
            <person name="Kariba R."/>
            <person name="Muthemba S."/>
            <person name="Knop K."/>
            <person name="Barton G.J."/>
            <person name="Sherwood A.V."/>
            <person name="Lopez-Montes A."/>
            <person name="Asiedu R."/>
            <person name="Jamnadass R."/>
            <person name="Muchugi A."/>
            <person name="Goodstein D."/>
            <person name="Egesi C.N."/>
            <person name="Featherston J."/>
            <person name="Asfaw A."/>
            <person name="Simpson G.G."/>
            <person name="Dolezel J."/>
            <person name="Hendre P.S."/>
            <person name="Van Deynze A."/>
            <person name="Kumar P.L."/>
            <person name="Obidiegwu J.E."/>
            <person name="Bhattacharjee R."/>
            <person name="Rokhsar D.S."/>
        </authorList>
    </citation>
    <scope>NUCLEOTIDE SEQUENCE [LARGE SCALE GENOMIC DNA]</scope>
    <source>
        <strain evidence="2">cv. TDa95/00328</strain>
    </source>
</reference>
<protein>
    <submittedName>
        <fullName evidence="1">26S proteasome regulatory complex subunit PSMD10 protein</fullName>
    </submittedName>
</protein>
<dbReference type="EMBL" id="CM037025">
    <property type="protein sequence ID" value="KAH7661578.1"/>
    <property type="molecule type" value="Genomic_DNA"/>
</dbReference>
<keyword evidence="2" id="KW-1185">Reference proteome</keyword>
<evidence type="ECO:0000313" key="2">
    <source>
        <dbReference type="Proteomes" id="UP000827976"/>
    </source>
</evidence>
<dbReference type="Proteomes" id="UP000827976">
    <property type="component" value="Chromosome 15"/>
</dbReference>
<gene>
    <name evidence="1" type="ORF">IHE45_15G073800</name>
</gene>
<name>A0ACB7UMF6_DIOAL</name>
<evidence type="ECO:0000313" key="1">
    <source>
        <dbReference type="EMBL" id="KAH7661578.1"/>
    </source>
</evidence>